<dbReference type="EMBL" id="GG681295">
    <property type="protein sequence ID" value="EER04827.1"/>
    <property type="molecule type" value="Genomic_DNA"/>
</dbReference>
<name>C5LEK9_PERM5</name>
<dbReference type="InParanoid" id="C5LEK9"/>
<dbReference type="GeneID" id="9050317"/>
<dbReference type="Proteomes" id="UP000007800">
    <property type="component" value="Unassembled WGS sequence"/>
</dbReference>
<evidence type="ECO:0000313" key="3">
    <source>
        <dbReference type="Proteomes" id="UP000007800"/>
    </source>
</evidence>
<sequence length="295" mass="32335">MLVRISVATIALTSLAEGIVVDRSSGDEKPLFGSFDDMELTPEATNLLKEFEANLIKQDEERIASYSGVPQLAAVSADGSFSYPPGCTPEMRPEGKYYCFHGKRNTTGKEKEVTAILDVFDIKDPQDNVVIGFTAKFEDNTARTLRPHAGGDAEIVVFGDNSELGATFSLATYDVESPKPGLLGRLQKNIIADPHFKIYIYNYQVMDMEHVPTETSYVYATDGGDMGFNVTTAIVDNDTISTFGGSLHLTLDTFEGNDSVWDIMGTAEAFVNSESIKLNHTESVTFLQDRIVLPE</sequence>
<evidence type="ECO:0000256" key="1">
    <source>
        <dbReference type="SAM" id="SignalP"/>
    </source>
</evidence>
<reference evidence="2 3" key="1">
    <citation type="submission" date="2008-07" db="EMBL/GenBank/DDBJ databases">
        <authorList>
            <person name="El-Sayed N."/>
            <person name="Caler E."/>
            <person name="Inman J."/>
            <person name="Amedeo P."/>
            <person name="Hass B."/>
            <person name="Wortman J."/>
        </authorList>
    </citation>
    <scope>NUCLEOTIDE SEQUENCE [LARGE SCALE GENOMIC DNA]</scope>
    <source>
        <strain evidence="3">ATCC 50983 / TXsc</strain>
    </source>
</reference>
<feature type="signal peptide" evidence="1">
    <location>
        <begin position="1"/>
        <end position="18"/>
    </location>
</feature>
<feature type="chain" id="PRO_5002954461" evidence="1">
    <location>
        <begin position="19"/>
        <end position="295"/>
    </location>
</feature>
<protein>
    <submittedName>
        <fullName evidence="2">Uncharacterized protein</fullName>
    </submittedName>
</protein>
<proteinExistence type="predicted"/>
<dbReference type="AlphaFoldDB" id="C5LEK9"/>
<dbReference type="RefSeq" id="XP_002773011.1">
    <property type="nucleotide sequence ID" value="XM_002772965.1"/>
</dbReference>
<keyword evidence="1" id="KW-0732">Signal</keyword>
<organism evidence="3">
    <name type="scientific">Perkinsus marinus (strain ATCC 50983 / TXsc)</name>
    <dbReference type="NCBI Taxonomy" id="423536"/>
    <lineage>
        <taxon>Eukaryota</taxon>
        <taxon>Sar</taxon>
        <taxon>Alveolata</taxon>
        <taxon>Perkinsozoa</taxon>
        <taxon>Perkinsea</taxon>
        <taxon>Perkinsida</taxon>
        <taxon>Perkinsidae</taxon>
        <taxon>Perkinsus</taxon>
    </lineage>
</organism>
<accession>C5LEK9</accession>
<gene>
    <name evidence="2" type="ORF">Pmar_PMAR026379</name>
</gene>
<keyword evidence="3" id="KW-1185">Reference proteome</keyword>
<evidence type="ECO:0000313" key="2">
    <source>
        <dbReference type="EMBL" id="EER04827.1"/>
    </source>
</evidence>